<name>A0ABP9ICM6_9ACTN</name>
<sequence>MWDSSQATHCFRLIRNPVRLRTSILLICPVGGFIVLMNSFTECWSGIVPAVTGRPPAGQGGPEPLSQNAP</sequence>
<evidence type="ECO:0000256" key="1">
    <source>
        <dbReference type="SAM" id="Phobius"/>
    </source>
</evidence>
<reference evidence="3" key="1">
    <citation type="journal article" date="2019" name="Int. J. Syst. Evol. Microbiol.">
        <title>The Global Catalogue of Microorganisms (GCM) 10K type strain sequencing project: providing services to taxonomists for standard genome sequencing and annotation.</title>
        <authorList>
            <consortium name="The Broad Institute Genomics Platform"/>
            <consortium name="The Broad Institute Genome Sequencing Center for Infectious Disease"/>
            <person name="Wu L."/>
            <person name="Ma J."/>
        </authorList>
    </citation>
    <scope>NUCLEOTIDE SEQUENCE [LARGE SCALE GENOMIC DNA]</scope>
    <source>
        <strain evidence="3">JCM 17657</strain>
    </source>
</reference>
<keyword evidence="3" id="KW-1185">Reference proteome</keyword>
<dbReference type="Proteomes" id="UP001500610">
    <property type="component" value="Unassembled WGS sequence"/>
</dbReference>
<feature type="transmembrane region" description="Helical" evidence="1">
    <location>
        <begin position="20"/>
        <end position="40"/>
    </location>
</feature>
<comment type="caution">
    <text evidence="2">The sequence shown here is derived from an EMBL/GenBank/DDBJ whole genome shotgun (WGS) entry which is preliminary data.</text>
</comment>
<evidence type="ECO:0000313" key="3">
    <source>
        <dbReference type="Proteomes" id="UP001500610"/>
    </source>
</evidence>
<keyword evidence="1" id="KW-0812">Transmembrane</keyword>
<evidence type="ECO:0000313" key="2">
    <source>
        <dbReference type="EMBL" id="GAA4993199.1"/>
    </source>
</evidence>
<organism evidence="2 3">
    <name type="scientific">Streptomyces hyderabadensis</name>
    <dbReference type="NCBI Taxonomy" id="598549"/>
    <lineage>
        <taxon>Bacteria</taxon>
        <taxon>Bacillati</taxon>
        <taxon>Actinomycetota</taxon>
        <taxon>Actinomycetes</taxon>
        <taxon>Kitasatosporales</taxon>
        <taxon>Streptomycetaceae</taxon>
        <taxon>Streptomyces</taxon>
    </lineage>
</organism>
<dbReference type="EMBL" id="BAABIV010000015">
    <property type="protein sequence ID" value="GAA4993199.1"/>
    <property type="molecule type" value="Genomic_DNA"/>
</dbReference>
<gene>
    <name evidence="2" type="ORF">GCM10023257_37710</name>
</gene>
<accession>A0ABP9ICM6</accession>
<keyword evidence="1" id="KW-0472">Membrane</keyword>
<protein>
    <submittedName>
        <fullName evidence="2">Uncharacterized protein</fullName>
    </submittedName>
</protein>
<keyword evidence="1" id="KW-1133">Transmembrane helix</keyword>
<proteinExistence type="predicted"/>